<feature type="transmembrane region" description="Helical" evidence="2">
    <location>
        <begin position="126"/>
        <end position="144"/>
    </location>
</feature>
<gene>
    <name evidence="3" type="ORF">JCM19275_3468</name>
</gene>
<evidence type="ECO:0000256" key="1">
    <source>
        <dbReference type="SAM" id="MobiDB-lite"/>
    </source>
</evidence>
<dbReference type="AlphaFoldDB" id="A0A090WEH7"/>
<comment type="caution">
    <text evidence="3">The sequence shown here is derived from an EMBL/GenBank/DDBJ whole genome shotgun (WGS) entry which is preliminary data.</text>
</comment>
<evidence type="ECO:0000313" key="4">
    <source>
        <dbReference type="Proteomes" id="UP000029647"/>
    </source>
</evidence>
<sequence length="157" mass="17468">MILGETESILSRHLQDDDYDDFFGNKKKRKARRAKRKAKRVARRTVRRSAPKRIERKAKRTKFFKDVGQIYKEAGGATAIGQAIDSFTKPKPLDAYGASTELPSDFSIGLGTDAETEEEKKGIPTVVYILGGVVVVGVIGLAVMSSSKNKQYQQYPQ</sequence>
<protein>
    <submittedName>
        <fullName evidence="3">Uncharacterized protein</fullName>
    </submittedName>
</protein>
<reference evidence="3 4" key="1">
    <citation type="journal article" date="2014" name="Genome Announc.">
        <title>Draft Genome Sequences of Marine Flavobacterium Nonlabens Strains NR17, NR24, NR27, NR32, NR33, and Ara13.</title>
        <authorList>
            <person name="Nakanishi M."/>
            <person name="Meirelles P."/>
            <person name="Suzuki R."/>
            <person name="Takatani N."/>
            <person name="Mino S."/>
            <person name="Suda W."/>
            <person name="Oshima K."/>
            <person name="Hattori M."/>
            <person name="Ohkuma M."/>
            <person name="Hosokawa M."/>
            <person name="Miyashita K."/>
            <person name="Thompson F.L."/>
            <person name="Niwa A."/>
            <person name="Sawabe T."/>
            <person name="Sawabe T."/>
        </authorList>
    </citation>
    <scope>NUCLEOTIDE SEQUENCE [LARGE SCALE GENOMIC DNA]</scope>
    <source>
        <strain evidence="4">JCM19275</strain>
    </source>
</reference>
<accession>A0A090WEH7</accession>
<organism evidence="3 4">
    <name type="scientific">Nonlabens ulvanivorans</name>
    <name type="common">Persicivirga ulvanivorans</name>
    <dbReference type="NCBI Taxonomy" id="906888"/>
    <lineage>
        <taxon>Bacteria</taxon>
        <taxon>Pseudomonadati</taxon>
        <taxon>Bacteroidota</taxon>
        <taxon>Flavobacteriia</taxon>
        <taxon>Flavobacteriales</taxon>
        <taxon>Flavobacteriaceae</taxon>
        <taxon>Nonlabens</taxon>
    </lineage>
</organism>
<keyword evidence="2" id="KW-0812">Transmembrane</keyword>
<evidence type="ECO:0000313" key="3">
    <source>
        <dbReference type="EMBL" id="GAL74613.1"/>
    </source>
</evidence>
<dbReference type="EMBL" id="BBNT01000002">
    <property type="protein sequence ID" value="GAL74613.1"/>
    <property type="molecule type" value="Genomic_DNA"/>
</dbReference>
<proteinExistence type="predicted"/>
<name>A0A090WEH7_NONUL</name>
<keyword evidence="2" id="KW-1133">Transmembrane helix</keyword>
<evidence type="ECO:0000256" key="2">
    <source>
        <dbReference type="SAM" id="Phobius"/>
    </source>
</evidence>
<keyword evidence="2" id="KW-0472">Membrane</keyword>
<feature type="region of interest" description="Disordered" evidence="1">
    <location>
        <begin position="28"/>
        <end position="52"/>
    </location>
</feature>
<dbReference type="Proteomes" id="UP000029647">
    <property type="component" value="Unassembled WGS sequence"/>
</dbReference>